<evidence type="ECO:0000313" key="3">
    <source>
        <dbReference type="EMBL" id="TPX59265.1"/>
    </source>
</evidence>
<dbReference type="EMBL" id="QEAQ01000027">
    <property type="protein sequence ID" value="TPX59265.1"/>
    <property type="molecule type" value="Genomic_DNA"/>
</dbReference>
<dbReference type="InterPro" id="IPR050230">
    <property type="entry name" value="CALM/Myosin/TropC-like"/>
</dbReference>
<dbReference type="GO" id="GO:0005509">
    <property type="term" value="F:calcium ion binding"/>
    <property type="evidence" value="ECO:0007669"/>
    <property type="project" value="InterPro"/>
</dbReference>
<feature type="domain" description="EF-hand" evidence="2">
    <location>
        <begin position="74"/>
        <end position="109"/>
    </location>
</feature>
<dbReference type="PANTHER" id="PTHR23048">
    <property type="entry name" value="MYOSIN LIGHT CHAIN 1, 3"/>
    <property type="match status" value="1"/>
</dbReference>
<keyword evidence="1" id="KW-0677">Repeat</keyword>
<dbReference type="PANTHER" id="PTHR23048:SF0">
    <property type="entry name" value="CALMODULIN LIKE 3"/>
    <property type="match status" value="1"/>
</dbReference>
<dbReference type="Gene3D" id="1.10.238.10">
    <property type="entry name" value="EF-hand"/>
    <property type="match status" value="2"/>
</dbReference>
<dbReference type="Pfam" id="PF13499">
    <property type="entry name" value="EF-hand_7"/>
    <property type="match status" value="1"/>
</dbReference>
<proteinExistence type="predicted"/>
<evidence type="ECO:0000259" key="2">
    <source>
        <dbReference type="PROSITE" id="PS50222"/>
    </source>
</evidence>
<protein>
    <recommendedName>
        <fullName evidence="2">EF-hand domain-containing protein</fullName>
    </recommendedName>
</protein>
<dbReference type="InterPro" id="IPR011992">
    <property type="entry name" value="EF-hand-dom_pair"/>
</dbReference>
<evidence type="ECO:0000313" key="4">
    <source>
        <dbReference type="Proteomes" id="UP000318582"/>
    </source>
</evidence>
<dbReference type="PROSITE" id="PS50222">
    <property type="entry name" value="EF_HAND_2"/>
    <property type="match status" value="2"/>
</dbReference>
<dbReference type="SMART" id="SM00054">
    <property type="entry name" value="EFh"/>
    <property type="match status" value="3"/>
</dbReference>
<dbReference type="InterPro" id="IPR002048">
    <property type="entry name" value="EF_hand_dom"/>
</dbReference>
<dbReference type="AlphaFoldDB" id="A0A507E7J0"/>
<dbReference type="GO" id="GO:0016460">
    <property type="term" value="C:myosin II complex"/>
    <property type="evidence" value="ECO:0007669"/>
    <property type="project" value="TreeGrafter"/>
</dbReference>
<evidence type="ECO:0000256" key="1">
    <source>
        <dbReference type="ARBA" id="ARBA00022737"/>
    </source>
</evidence>
<feature type="domain" description="EF-hand" evidence="2">
    <location>
        <begin position="7"/>
        <end position="42"/>
    </location>
</feature>
<reference evidence="3 4" key="1">
    <citation type="journal article" date="2019" name="Sci. Rep.">
        <title>Comparative genomics of chytrid fungi reveal insights into the obligate biotrophic and pathogenic lifestyle of Synchytrium endobioticum.</title>
        <authorList>
            <person name="van de Vossenberg B.T.L.H."/>
            <person name="Warris S."/>
            <person name="Nguyen H.D.T."/>
            <person name="van Gent-Pelzer M.P.E."/>
            <person name="Joly D.L."/>
            <person name="van de Geest H.C."/>
            <person name="Bonants P.J.M."/>
            <person name="Smith D.S."/>
            <person name="Levesque C.A."/>
            <person name="van der Lee T.A.J."/>
        </authorList>
    </citation>
    <scope>NUCLEOTIDE SEQUENCE [LARGE SCALE GENOMIC DNA]</scope>
    <source>
        <strain evidence="3 4">CBS 809.83</strain>
    </source>
</reference>
<name>A0A507E7J0_9FUNG</name>
<accession>A0A507E7J0</accession>
<keyword evidence="4" id="KW-1185">Reference proteome</keyword>
<dbReference type="FunFam" id="1.10.238.10:FF:000001">
    <property type="entry name" value="Calmodulin 1"/>
    <property type="match status" value="1"/>
</dbReference>
<gene>
    <name evidence="3" type="ORF">PhCBS80983_g02620</name>
</gene>
<organism evidence="3 4">
    <name type="scientific">Powellomyces hirtus</name>
    <dbReference type="NCBI Taxonomy" id="109895"/>
    <lineage>
        <taxon>Eukaryota</taxon>
        <taxon>Fungi</taxon>
        <taxon>Fungi incertae sedis</taxon>
        <taxon>Chytridiomycota</taxon>
        <taxon>Chytridiomycota incertae sedis</taxon>
        <taxon>Chytridiomycetes</taxon>
        <taxon>Spizellomycetales</taxon>
        <taxon>Powellomycetaceae</taxon>
        <taxon>Powellomyces</taxon>
    </lineage>
</organism>
<dbReference type="Proteomes" id="UP000318582">
    <property type="component" value="Unassembled WGS sequence"/>
</dbReference>
<dbReference type="CDD" id="cd00051">
    <property type="entry name" value="EFh"/>
    <property type="match status" value="1"/>
</dbReference>
<dbReference type="STRING" id="109895.A0A507E7J0"/>
<dbReference type="SUPFAM" id="SSF47473">
    <property type="entry name" value="EF-hand"/>
    <property type="match status" value="1"/>
</dbReference>
<sequence length="142" mass="15905">MADFTEAQITEFKEAFSLFDDDSDGLIDASTCLKVLRSCGQCPSQALLKTLKPQSDFSDFLSLISRTDGSTTASEEAEIREAFYVFDQERTGFVNVEQLKRVLKTVGEPLSHEELMDVVKDFDVKDGRVAIDDFVRVMMTKG</sequence>
<comment type="caution">
    <text evidence="3">The sequence shown here is derived from an EMBL/GenBank/DDBJ whole genome shotgun (WGS) entry which is preliminary data.</text>
</comment>